<feature type="transmembrane region" description="Helical" evidence="5">
    <location>
        <begin position="267"/>
        <end position="285"/>
    </location>
</feature>
<dbReference type="GO" id="GO:0046943">
    <property type="term" value="F:carboxylic acid transmembrane transporter activity"/>
    <property type="evidence" value="ECO:0007669"/>
    <property type="project" value="TreeGrafter"/>
</dbReference>
<evidence type="ECO:0000256" key="4">
    <source>
        <dbReference type="ARBA" id="ARBA00023136"/>
    </source>
</evidence>
<keyword evidence="10" id="KW-1185">Reference proteome</keyword>
<evidence type="ECO:0000313" key="9">
    <source>
        <dbReference type="Proteomes" id="UP000288972"/>
    </source>
</evidence>
<keyword evidence="3 5" id="KW-1133">Transmembrane helix</keyword>
<keyword evidence="4 5" id="KW-0472">Membrane</keyword>
<dbReference type="PANTHER" id="PTHR23508:SF10">
    <property type="entry name" value="CARBOXYLIC ACID TRANSPORTER PROTEIN HOMOLOG"/>
    <property type="match status" value="1"/>
</dbReference>
<feature type="transmembrane region" description="Helical" evidence="5">
    <location>
        <begin position="83"/>
        <end position="104"/>
    </location>
</feature>
<dbReference type="Proteomes" id="UP000290401">
    <property type="component" value="Unassembled WGS sequence"/>
</dbReference>
<comment type="subcellular location">
    <subcellularLocation>
        <location evidence="1">Membrane</location>
        <topology evidence="1">Multi-pass membrane protein</topology>
    </subcellularLocation>
</comment>
<dbReference type="PROSITE" id="PS50850">
    <property type="entry name" value="MFS"/>
    <property type="match status" value="1"/>
</dbReference>
<dbReference type="EMBL" id="CP030053">
    <property type="protein sequence ID" value="QAU50310.1"/>
    <property type="molecule type" value="Genomic_DNA"/>
</dbReference>
<dbReference type="InterPro" id="IPR011701">
    <property type="entry name" value="MFS"/>
</dbReference>
<dbReference type="SUPFAM" id="SSF103473">
    <property type="entry name" value="MFS general substrate transporter"/>
    <property type="match status" value="1"/>
</dbReference>
<protein>
    <submittedName>
        <fullName evidence="7">MFS transporter</fullName>
    </submittedName>
</protein>
<dbReference type="KEGG" id="bgz:XH91_22955"/>
<evidence type="ECO:0000313" key="7">
    <source>
        <dbReference type="EMBL" id="QAU50310.1"/>
    </source>
</evidence>
<evidence type="ECO:0000256" key="2">
    <source>
        <dbReference type="ARBA" id="ARBA00022692"/>
    </source>
</evidence>
<feature type="transmembrane region" description="Helical" evidence="5">
    <location>
        <begin position="237"/>
        <end position="260"/>
    </location>
</feature>
<sequence>MLDGLDTSSIGVAAPAIAAHFAVPPAALTAAFVLTSVGAVLGYLASGPLVSRFEARPVLIASVAMFGVLSLATPLAGSVGQLAALRLVTAIGLGAALPSAIAIATSQCPPRLRETAAVIVGTGLAAGGILGGVLGAVLTAHLGWQSIFIIGGALPLALSLVLLLWLPRRAAAGDLVSINQRDLHRGGLKPIGDLLATGLGARTISLWLFSFLIFADGYALVFWLPTLLIKFGFSPEYAQLGISFFSAGGLVANVTVMLLVSRLPIARILLSGLVVGVISAAGLAAHDLIPIGVWLLIAGTGAGLISCSVGQSALAVAIYPEALRTHGVGFSAAAGRIGSIIGPAVAGLLISMGVAPKAIVLAATIPALVAILALLQHMRTPTRT</sequence>
<evidence type="ECO:0000313" key="8">
    <source>
        <dbReference type="EMBL" id="RXH14639.1"/>
    </source>
</evidence>
<feature type="transmembrane region" description="Helical" evidence="5">
    <location>
        <begin position="204"/>
        <end position="225"/>
    </location>
</feature>
<evidence type="ECO:0000259" key="6">
    <source>
        <dbReference type="PROSITE" id="PS50850"/>
    </source>
</evidence>
<feature type="transmembrane region" description="Helical" evidence="5">
    <location>
        <begin position="26"/>
        <end position="46"/>
    </location>
</feature>
<evidence type="ECO:0000313" key="10">
    <source>
        <dbReference type="Proteomes" id="UP000290401"/>
    </source>
</evidence>
<feature type="transmembrane region" description="Helical" evidence="5">
    <location>
        <begin position="358"/>
        <end position="375"/>
    </location>
</feature>
<evidence type="ECO:0000256" key="5">
    <source>
        <dbReference type="SAM" id="Phobius"/>
    </source>
</evidence>
<feature type="transmembrane region" description="Helical" evidence="5">
    <location>
        <begin position="291"/>
        <end position="318"/>
    </location>
</feature>
<gene>
    <name evidence="8" type="ORF">EAS56_11505</name>
    <name evidence="7" type="ORF">XH91_22955</name>
</gene>
<proteinExistence type="predicted"/>
<accession>A0AAE5X7M4</accession>
<feature type="transmembrane region" description="Helical" evidence="5">
    <location>
        <begin position="58"/>
        <end position="77"/>
    </location>
</feature>
<feature type="transmembrane region" description="Helical" evidence="5">
    <location>
        <begin position="330"/>
        <end position="352"/>
    </location>
</feature>
<dbReference type="EMBL" id="RDQZ01000007">
    <property type="protein sequence ID" value="RXH14639.1"/>
    <property type="molecule type" value="Genomic_DNA"/>
</dbReference>
<dbReference type="Gene3D" id="1.20.1250.20">
    <property type="entry name" value="MFS general substrate transporter like domains"/>
    <property type="match status" value="2"/>
</dbReference>
<dbReference type="InterPro" id="IPR020846">
    <property type="entry name" value="MFS_dom"/>
</dbReference>
<dbReference type="Pfam" id="PF07690">
    <property type="entry name" value="MFS_1"/>
    <property type="match status" value="1"/>
</dbReference>
<dbReference type="Proteomes" id="UP000288972">
    <property type="component" value="Chromosome"/>
</dbReference>
<dbReference type="PANTHER" id="PTHR23508">
    <property type="entry name" value="CARBOXYLIC ACID TRANSPORTER PROTEIN HOMOLOG"/>
    <property type="match status" value="1"/>
</dbReference>
<dbReference type="InterPro" id="IPR036259">
    <property type="entry name" value="MFS_trans_sf"/>
</dbReference>
<reference evidence="7 9" key="1">
    <citation type="submission" date="2018-06" db="EMBL/GenBank/DDBJ databases">
        <title>Comparative genomics of rhizobia nodulating Arachis hypogaea in China.</title>
        <authorList>
            <person name="Li Y."/>
        </authorList>
    </citation>
    <scope>NUCLEOTIDE SEQUENCE [LARGE SCALE GENOMIC DNA]</scope>
    <source>
        <strain evidence="7 9">CCBAU 51670</strain>
    </source>
</reference>
<dbReference type="AlphaFoldDB" id="A0AAE5X7M4"/>
<evidence type="ECO:0000256" key="3">
    <source>
        <dbReference type="ARBA" id="ARBA00022989"/>
    </source>
</evidence>
<keyword evidence="2 5" id="KW-0812">Transmembrane</keyword>
<evidence type="ECO:0000256" key="1">
    <source>
        <dbReference type="ARBA" id="ARBA00004141"/>
    </source>
</evidence>
<name>A0AAE5X7M4_9BRAD</name>
<feature type="domain" description="Major facilitator superfamily (MFS) profile" evidence="6">
    <location>
        <begin position="1"/>
        <end position="381"/>
    </location>
</feature>
<organism evidence="7 9">
    <name type="scientific">Bradyrhizobium guangzhouense</name>
    <dbReference type="NCBI Taxonomy" id="1325095"/>
    <lineage>
        <taxon>Bacteria</taxon>
        <taxon>Pseudomonadati</taxon>
        <taxon>Pseudomonadota</taxon>
        <taxon>Alphaproteobacteria</taxon>
        <taxon>Hyphomicrobiales</taxon>
        <taxon>Nitrobacteraceae</taxon>
        <taxon>Bradyrhizobium</taxon>
    </lineage>
</organism>
<feature type="transmembrane region" description="Helical" evidence="5">
    <location>
        <begin position="144"/>
        <end position="166"/>
    </location>
</feature>
<dbReference type="GO" id="GO:0005886">
    <property type="term" value="C:plasma membrane"/>
    <property type="evidence" value="ECO:0007669"/>
    <property type="project" value="TreeGrafter"/>
</dbReference>
<reference evidence="8 10" key="2">
    <citation type="submission" date="2018-10" db="EMBL/GenBank/DDBJ databases">
        <title>Bradyrhizobium sp. nov., effective nodules isolated from peanut in China.</title>
        <authorList>
            <person name="Li Y."/>
        </authorList>
    </citation>
    <scope>NUCLEOTIDE SEQUENCE [LARGE SCALE GENOMIC DNA]</scope>
    <source>
        <strain evidence="8 10">CCBAU 53426</strain>
    </source>
</reference>
<feature type="transmembrane region" description="Helical" evidence="5">
    <location>
        <begin position="116"/>
        <end position="138"/>
    </location>
</feature>